<dbReference type="InterPro" id="IPR013320">
    <property type="entry name" value="ConA-like_dom_sf"/>
</dbReference>
<evidence type="ECO:0000313" key="6">
    <source>
        <dbReference type="Proteomes" id="UP001257948"/>
    </source>
</evidence>
<name>A0ABU3M6G3_9ACTN</name>
<dbReference type="Proteomes" id="UP001257948">
    <property type="component" value="Unassembled WGS sequence"/>
</dbReference>
<proteinExistence type="predicted"/>
<evidence type="ECO:0000259" key="4">
    <source>
        <dbReference type="SMART" id="SM00560"/>
    </source>
</evidence>
<dbReference type="EMBL" id="JAVTLL010000037">
    <property type="protein sequence ID" value="MDT7846626.1"/>
    <property type="molecule type" value="Genomic_DNA"/>
</dbReference>
<dbReference type="RefSeq" id="WP_314206911.1">
    <property type="nucleotide sequence ID" value="NZ_JAVTLL010000037.1"/>
</dbReference>
<keyword evidence="2" id="KW-1015">Disulfide bond</keyword>
<dbReference type="Pfam" id="PF13385">
    <property type="entry name" value="Laminin_G_3"/>
    <property type="match status" value="2"/>
</dbReference>
<keyword evidence="6" id="KW-1185">Reference proteome</keyword>
<gene>
    <name evidence="5" type="ORF">RQC66_38505</name>
</gene>
<feature type="domain" description="LamG-like jellyroll fold" evidence="4">
    <location>
        <begin position="166"/>
        <end position="286"/>
    </location>
</feature>
<feature type="compositionally biased region" description="Low complexity" evidence="3">
    <location>
        <begin position="1"/>
        <end position="17"/>
    </location>
</feature>
<evidence type="ECO:0000256" key="2">
    <source>
        <dbReference type="ARBA" id="ARBA00023157"/>
    </source>
</evidence>
<evidence type="ECO:0000256" key="3">
    <source>
        <dbReference type="SAM" id="MobiDB-lite"/>
    </source>
</evidence>
<dbReference type="SUPFAM" id="SSF49899">
    <property type="entry name" value="Concanavalin A-like lectins/glucanases"/>
    <property type="match status" value="2"/>
</dbReference>
<feature type="region of interest" description="Disordered" evidence="3">
    <location>
        <begin position="1"/>
        <end position="25"/>
    </location>
</feature>
<sequence>MTTGVAAAADAPQAPVVTSTQYPDDDNWHDGVGSYGTFVIDSASDDVVSYRYSWLGGATQTLSADEPGAPVSLRWMPEKEGVTYLQVQAVNAAGALSSRITYYVKVSDGRAAVTHWDPDNQSGAVTGPGVTLGASGPSGTSVTSAASFDGTDEAYATLDSTVDTARNFSVDAWVRPDATGTDASVVGQTGFALGATAGSGWSFTLPTAEGGTARLTGGAPEAGEWAHLVGVYDGEKDEARLYVNGTLTGTATGVVAAGGTGALRIGDHWDGQLTDVNVWDRVFVPGEITDAATRKAQRLGYWDLESATDGRSPANAGGEPLILAGDASIYAATDDCPWNPDCTPVTYPIVGSGDLLLDGDGDYATTPTALAPTDAGFSVTTKVRIDPDTATRDMTVLSQPGEHTDLFTLRYLAASRTWQATVAHEDRADAPTTTVEATYDVGSSAGEEFLAVVYDERTDELRLYVEDDYADAAASVTGLDTWTPTGDLQVGRSLTGDYLQGEVDELHTYSGVLSKTQLSMLTLGGVDIT</sequence>
<dbReference type="Gene3D" id="2.60.120.200">
    <property type="match status" value="2"/>
</dbReference>
<organism evidence="5 6">
    <name type="scientific">Streptomyces justiciae</name>
    <dbReference type="NCBI Taxonomy" id="2780140"/>
    <lineage>
        <taxon>Bacteria</taxon>
        <taxon>Bacillati</taxon>
        <taxon>Actinomycetota</taxon>
        <taxon>Actinomycetes</taxon>
        <taxon>Kitasatosporales</taxon>
        <taxon>Streptomycetaceae</taxon>
        <taxon>Streptomyces</taxon>
    </lineage>
</organism>
<comment type="caution">
    <text evidence="5">The sequence shown here is derived from an EMBL/GenBank/DDBJ whole genome shotgun (WGS) entry which is preliminary data.</text>
</comment>
<dbReference type="InterPro" id="IPR042837">
    <property type="entry name" value="PTX3"/>
</dbReference>
<dbReference type="PANTHER" id="PTHR46943">
    <property type="entry name" value="PENTRAXIN-RELATED PROTEIN PTX3"/>
    <property type="match status" value="1"/>
</dbReference>
<dbReference type="PANTHER" id="PTHR46943:SF1">
    <property type="entry name" value="PENTRAXIN-RELATED PROTEIN PTX3"/>
    <property type="match status" value="1"/>
</dbReference>
<keyword evidence="1" id="KW-0732">Signal</keyword>
<protein>
    <submittedName>
        <fullName evidence="5">LamG domain-containing protein</fullName>
    </submittedName>
</protein>
<evidence type="ECO:0000313" key="5">
    <source>
        <dbReference type="EMBL" id="MDT7846626.1"/>
    </source>
</evidence>
<dbReference type="SMART" id="SM00560">
    <property type="entry name" value="LamGL"/>
    <property type="match status" value="1"/>
</dbReference>
<evidence type="ECO:0000256" key="1">
    <source>
        <dbReference type="ARBA" id="ARBA00022729"/>
    </source>
</evidence>
<accession>A0ABU3M6G3</accession>
<reference evidence="6" key="1">
    <citation type="submission" date="2023-07" db="EMBL/GenBank/DDBJ databases">
        <title>Draft genome sequence of the endophytic actinobacterium Streptomyces justiciae WPN32, a potential antibiotic producer.</title>
        <authorList>
            <person name="Yasawong M."/>
            <person name="Pana W."/>
            <person name="Ganta P."/>
            <person name="Santapan N."/>
            <person name="Songngamsuk T."/>
            <person name="Phatcharaharikarn M."/>
            <person name="Kerdtoob S."/>
            <person name="Nantapong N."/>
        </authorList>
    </citation>
    <scope>NUCLEOTIDE SEQUENCE [LARGE SCALE GENOMIC DNA]</scope>
    <source>
        <strain evidence="6">WPN32</strain>
    </source>
</reference>
<dbReference type="InterPro" id="IPR006558">
    <property type="entry name" value="LamG-like"/>
</dbReference>